<dbReference type="InterPro" id="IPR036388">
    <property type="entry name" value="WH-like_DNA-bd_sf"/>
</dbReference>
<reference evidence="1 2" key="1">
    <citation type="journal article" date="2015" name="Nature">
        <title>rRNA introns, odd ribosomes, and small enigmatic genomes across a large radiation of phyla.</title>
        <authorList>
            <person name="Brown C.T."/>
            <person name="Hug L.A."/>
            <person name="Thomas B.C."/>
            <person name="Sharon I."/>
            <person name="Castelle C.J."/>
            <person name="Singh A."/>
            <person name="Wilkins M.J."/>
            <person name="Williams K.H."/>
            <person name="Banfield J.F."/>
        </authorList>
    </citation>
    <scope>NUCLEOTIDE SEQUENCE [LARGE SCALE GENOMIC DNA]</scope>
</reference>
<accession>A0A0G2A8D0</accession>
<dbReference type="Proteomes" id="UP000034846">
    <property type="component" value="Unassembled WGS sequence"/>
</dbReference>
<dbReference type="Gene3D" id="1.10.10.10">
    <property type="entry name" value="Winged helix-like DNA-binding domain superfamily/Winged helix DNA-binding domain"/>
    <property type="match status" value="1"/>
</dbReference>
<dbReference type="AlphaFoldDB" id="A0A0G2A8D0"/>
<evidence type="ECO:0000313" key="1">
    <source>
        <dbReference type="EMBL" id="KKW28594.1"/>
    </source>
</evidence>
<protein>
    <submittedName>
        <fullName evidence="1">Putative transcriptional regulator</fullName>
    </submittedName>
</protein>
<comment type="caution">
    <text evidence="1">The sequence shown here is derived from an EMBL/GenBank/DDBJ whole genome shotgun (WGS) entry which is preliminary data.</text>
</comment>
<proteinExistence type="predicted"/>
<dbReference type="EMBL" id="LCRD01000067">
    <property type="protein sequence ID" value="KKW28594.1"/>
    <property type="molecule type" value="Genomic_DNA"/>
</dbReference>
<evidence type="ECO:0000313" key="2">
    <source>
        <dbReference type="Proteomes" id="UP000034846"/>
    </source>
</evidence>
<organism evidence="1 2">
    <name type="scientific">Candidatus Uhrbacteria bacterium GW2011_GWD2_52_7</name>
    <dbReference type="NCBI Taxonomy" id="1618989"/>
    <lineage>
        <taxon>Bacteria</taxon>
        <taxon>Candidatus Uhriibacteriota</taxon>
    </lineage>
</organism>
<sequence length="221" mass="25126">MEQTAETNASVSDYEFRIEQLFGSRTRARLLALFLENADRAFYVRELTRRIDAQLNSVRRELKNLVEVGLVLEVEGKILPSEADEVPGEPAEGKNEKKKFYRANAEFPLFEDLRNVMRKAAVLMNTRFVRALGEKGDIDLVVLTGRFMDAEVATDLLIVGGVTAADLSGVMREFEHDIAREVNYTCMPKDEFLYRREVGDRFLTTILGAKHAILLNRLPKV</sequence>
<name>A0A0G2A8D0_9BACT</name>
<dbReference type="SUPFAM" id="SSF46785">
    <property type="entry name" value="Winged helix' DNA-binding domain"/>
    <property type="match status" value="1"/>
</dbReference>
<dbReference type="InterPro" id="IPR036390">
    <property type="entry name" value="WH_DNA-bd_sf"/>
</dbReference>
<gene>
    <name evidence="1" type="ORF">UY72_C0067G0008</name>
</gene>